<sequence>MDVDAGTHAGDVVRIERGAADETEVAAVTVVLLSVLAAARGNRTADETLDDTAGGGWQRWECDASYRAPHSWH</sequence>
<gene>
    <name evidence="1" type="ORF">QIT00_35020</name>
</gene>
<proteinExistence type="predicted"/>
<keyword evidence="2" id="KW-1185">Reference proteome</keyword>
<name>A0ABT6T9J8_9ACTN</name>
<dbReference type="Proteomes" id="UP001237105">
    <property type="component" value="Unassembled WGS sequence"/>
</dbReference>
<accession>A0ABT6T9J8</accession>
<evidence type="ECO:0000313" key="1">
    <source>
        <dbReference type="EMBL" id="MDI3423699.1"/>
    </source>
</evidence>
<comment type="caution">
    <text evidence="1">The sequence shown here is derived from an EMBL/GenBank/DDBJ whole genome shotgun (WGS) entry which is preliminary data.</text>
</comment>
<reference evidence="1 2" key="1">
    <citation type="submission" date="2023-05" db="EMBL/GenBank/DDBJ databases">
        <title>Draft genome sequence of Streptomyces sp. B-S-A12 isolated from a cave soil in Thailand.</title>
        <authorList>
            <person name="Chamroensaksri N."/>
            <person name="Muangham S."/>
        </authorList>
    </citation>
    <scope>NUCLEOTIDE SEQUENCE [LARGE SCALE GENOMIC DNA]</scope>
    <source>
        <strain evidence="1 2">B-S-A12</strain>
    </source>
</reference>
<evidence type="ECO:0000313" key="2">
    <source>
        <dbReference type="Proteomes" id="UP001237105"/>
    </source>
</evidence>
<dbReference type="InterPro" id="IPR032716">
    <property type="entry name" value="ACC_epsilon"/>
</dbReference>
<dbReference type="Pfam" id="PF13822">
    <property type="entry name" value="ACC_epsilon"/>
    <property type="match status" value="1"/>
</dbReference>
<protein>
    <submittedName>
        <fullName evidence="1">Acyl-CoA carboxylase subunit epsilon</fullName>
    </submittedName>
</protein>
<dbReference type="EMBL" id="JASCIS010000060">
    <property type="protein sequence ID" value="MDI3423699.1"/>
    <property type="molecule type" value="Genomic_DNA"/>
</dbReference>
<organism evidence="1 2">
    <name type="scientific">Streptomyces luteolus</name>
    <dbReference type="NCBI Taxonomy" id="3043615"/>
    <lineage>
        <taxon>Bacteria</taxon>
        <taxon>Bacillati</taxon>
        <taxon>Actinomycetota</taxon>
        <taxon>Actinomycetes</taxon>
        <taxon>Kitasatosporales</taxon>
        <taxon>Streptomycetaceae</taxon>
        <taxon>Streptomyces</taxon>
    </lineage>
</organism>
<dbReference type="RefSeq" id="WP_282539533.1">
    <property type="nucleotide sequence ID" value="NZ_JASCIS010000060.1"/>
</dbReference>